<evidence type="ECO:0000259" key="3">
    <source>
        <dbReference type="Pfam" id="PF25137"/>
    </source>
</evidence>
<dbReference type="InterPro" id="IPR018211">
    <property type="entry name" value="ADH_Fe_CS"/>
</dbReference>
<dbReference type="GO" id="GO:0046872">
    <property type="term" value="F:metal ion binding"/>
    <property type="evidence" value="ECO:0007669"/>
    <property type="project" value="InterPro"/>
</dbReference>
<dbReference type="FunFam" id="1.20.1090.10:FF:000001">
    <property type="entry name" value="Aldehyde-alcohol dehydrogenase"/>
    <property type="match status" value="1"/>
</dbReference>
<dbReference type="Pfam" id="PF25137">
    <property type="entry name" value="ADH_Fe_C"/>
    <property type="match status" value="1"/>
</dbReference>
<dbReference type="Proteomes" id="UP000323105">
    <property type="component" value="Unassembled WGS sequence"/>
</dbReference>
<evidence type="ECO:0000256" key="1">
    <source>
        <dbReference type="ARBA" id="ARBA00001962"/>
    </source>
</evidence>
<accession>A0A5A7MFN2</accession>
<dbReference type="Gene3D" id="1.20.1090.10">
    <property type="entry name" value="Dehydroquinate synthase-like - alpha domain"/>
    <property type="match status" value="1"/>
</dbReference>
<comment type="caution">
    <text evidence="4">The sequence shown here is derived from an EMBL/GenBank/DDBJ whole genome shotgun (WGS) entry which is preliminary data.</text>
</comment>
<gene>
    <name evidence="4" type="ORF">CTTA_3295</name>
</gene>
<dbReference type="InterPro" id="IPR056798">
    <property type="entry name" value="ADH_Fe_C"/>
</dbReference>
<comment type="cofactor">
    <cofactor evidence="1">
        <name>Fe cation</name>
        <dbReference type="ChEBI" id="CHEBI:24875"/>
    </cofactor>
</comment>
<dbReference type="GO" id="GO:0004022">
    <property type="term" value="F:alcohol dehydrogenase (NAD+) activity"/>
    <property type="evidence" value="ECO:0007669"/>
    <property type="project" value="TreeGrafter"/>
</dbReference>
<dbReference type="SUPFAM" id="SSF56796">
    <property type="entry name" value="Dehydroquinate synthase-like"/>
    <property type="match status" value="1"/>
</dbReference>
<evidence type="ECO:0000256" key="2">
    <source>
        <dbReference type="ARBA" id="ARBA00023002"/>
    </source>
</evidence>
<dbReference type="InterPro" id="IPR039697">
    <property type="entry name" value="Alcohol_dehydrogenase_Fe"/>
</dbReference>
<proteinExistence type="predicted"/>
<organism evidence="4 5">
    <name type="scientific">Comamonas testosteroni</name>
    <name type="common">Pseudomonas testosteroni</name>
    <dbReference type="NCBI Taxonomy" id="285"/>
    <lineage>
        <taxon>Bacteria</taxon>
        <taxon>Pseudomonadati</taxon>
        <taxon>Pseudomonadota</taxon>
        <taxon>Betaproteobacteria</taxon>
        <taxon>Burkholderiales</taxon>
        <taxon>Comamonadaceae</taxon>
        <taxon>Comamonas</taxon>
    </lineage>
</organism>
<protein>
    <recommendedName>
        <fullName evidence="3">Fe-containing alcohol dehydrogenase-like C-terminal domain-containing protein</fullName>
    </recommendedName>
</protein>
<dbReference type="PROSITE" id="PS00913">
    <property type="entry name" value="ADH_IRON_1"/>
    <property type="match status" value="1"/>
</dbReference>
<name>A0A5A7MFN2_COMTE</name>
<dbReference type="AlphaFoldDB" id="A0A5A7MFN2"/>
<feature type="domain" description="Fe-containing alcohol dehydrogenase-like C-terminal" evidence="3">
    <location>
        <begin position="22"/>
        <end position="219"/>
    </location>
</feature>
<dbReference type="EMBL" id="BKBW01000006">
    <property type="protein sequence ID" value="GEQ76290.1"/>
    <property type="molecule type" value="Genomic_DNA"/>
</dbReference>
<evidence type="ECO:0000313" key="4">
    <source>
        <dbReference type="EMBL" id="GEQ76290.1"/>
    </source>
</evidence>
<reference evidence="4 5" key="1">
    <citation type="journal article" date="2019" name="Microbiol. Resour. Announc.">
        <title>Draft Genome Sequence of Comamonas testosteroni TA441, a Bacterium That Has a Cryptic Phenol Degradation Gene Cluster.</title>
        <authorList>
            <person name="Arai H."/>
            <person name="Ishii M."/>
        </authorList>
    </citation>
    <scope>NUCLEOTIDE SEQUENCE [LARGE SCALE GENOMIC DNA]</scope>
    <source>
        <strain evidence="4 5">TA441</strain>
    </source>
</reference>
<keyword evidence="2" id="KW-0560">Oxidoreductase</keyword>
<evidence type="ECO:0000313" key="5">
    <source>
        <dbReference type="Proteomes" id="UP000323105"/>
    </source>
</evidence>
<dbReference type="PANTHER" id="PTHR11496:SF102">
    <property type="entry name" value="ALCOHOL DEHYDROGENASE 4"/>
    <property type="match status" value="1"/>
</dbReference>
<sequence length="219" mass="23865">MLLPDVAVLDAGMIVTLPPATTATTGIDTMVHAIEAYTSRNRKNPLSDQFSIRSLQLSHTYMGRAIADGTDLQARQALLLSSLMAGIAFANSPVAAIHALAHPLGSHFHLPHGLANALVMMPVLRFNLPAAELQYAELARALHPELREATDFVAAEAFMITIAKHVTKAPIPQRLRDVDIRKTDLPKLVDAAMTVQRLLVNNPREVGYSDALQIYNEAY</sequence>
<dbReference type="PANTHER" id="PTHR11496">
    <property type="entry name" value="ALCOHOL DEHYDROGENASE"/>
    <property type="match status" value="1"/>
</dbReference>